<dbReference type="Pfam" id="PF01359">
    <property type="entry name" value="Transposase_1"/>
    <property type="match status" value="1"/>
</dbReference>
<dbReference type="Gene3D" id="3.30.420.10">
    <property type="entry name" value="Ribonuclease H-like superfamily/Ribonuclease H"/>
    <property type="match status" value="1"/>
</dbReference>
<proteinExistence type="predicted"/>
<gene>
    <name evidence="1" type="ORF">OESDEN_15519</name>
</gene>
<protein>
    <submittedName>
        <fullName evidence="1">Transposase</fullName>
    </submittedName>
</protein>
<sequence>MRRTTTPLRCGILASKKKSTASKKKREVGHTYEDCFEFLKQIVNQDPFQSTRDLAVTSGTTHTCVKTSLKCLGLVKKLGRFVPRRLGQLNCDRRIDACTTLLTPHKNTNWLRHLIIGNEKWIFFSNLHRKAKWVGMEEQAQDVPKQDLHPKMVMVSVWWNIHGVVHWQLLDDGATTTANIYVQQLRALKAKVDESGDFVLKIYFQHDKARPHIAREVKMELCKFGWTILPHSPYSSDRKPSDYCFFRI</sequence>
<dbReference type="InterPro" id="IPR052709">
    <property type="entry name" value="Transposase-MT_Hybrid"/>
</dbReference>
<dbReference type="AlphaFoldDB" id="A0A0B1SIL7"/>
<evidence type="ECO:0000313" key="2">
    <source>
        <dbReference type="Proteomes" id="UP000053660"/>
    </source>
</evidence>
<keyword evidence="2" id="KW-1185">Reference proteome</keyword>
<reference evidence="1 2" key="1">
    <citation type="submission" date="2014-03" db="EMBL/GenBank/DDBJ databases">
        <title>Draft genome of the hookworm Oesophagostomum dentatum.</title>
        <authorList>
            <person name="Mitreva M."/>
        </authorList>
    </citation>
    <scope>NUCLEOTIDE SEQUENCE [LARGE SCALE GENOMIC DNA]</scope>
    <source>
        <strain evidence="1 2">OD-Hann</strain>
    </source>
</reference>
<dbReference type="InterPro" id="IPR036397">
    <property type="entry name" value="RNaseH_sf"/>
</dbReference>
<dbReference type="PANTHER" id="PTHR46060:SF1">
    <property type="entry name" value="MARINER MOS1 TRANSPOSASE-LIKE PROTEIN"/>
    <property type="match status" value="1"/>
</dbReference>
<name>A0A0B1SIL7_OESDE</name>
<dbReference type="Proteomes" id="UP000053660">
    <property type="component" value="Unassembled WGS sequence"/>
</dbReference>
<dbReference type="InterPro" id="IPR001888">
    <property type="entry name" value="Transposase_1"/>
</dbReference>
<accession>A0A0B1SIL7</accession>
<dbReference type="GO" id="GO:0003676">
    <property type="term" value="F:nucleic acid binding"/>
    <property type="evidence" value="ECO:0007669"/>
    <property type="project" value="InterPro"/>
</dbReference>
<dbReference type="EMBL" id="KN566920">
    <property type="protein sequence ID" value="KHJ84764.1"/>
    <property type="molecule type" value="Genomic_DNA"/>
</dbReference>
<organism evidence="1 2">
    <name type="scientific">Oesophagostomum dentatum</name>
    <name type="common">Nodular worm</name>
    <dbReference type="NCBI Taxonomy" id="61180"/>
    <lineage>
        <taxon>Eukaryota</taxon>
        <taxon>Metazoa</taxon>
        <taxon>Ecdysozoa</taxon>
        <taxon>Nematoda</taxon>
        <taxon>Chromadorea</taxon>
        <taxon>Rhabditida</taxon>
        <taxon>Rhabditina</taxon>
        <taxon>Rhabditomorpha</taxon>
        <taxon>Strongyloidea</taxon>
        <taxon>Strongylidae</taxon>
        <taxon>Oesophagostomum</taxon>
    </lineage>
</organism>
<dbReference type="OrthoDB" id="5863303at2759"/>
<dbReference type="PANTHER" id="PTHR46060">
    <property type="entry name" value="MARINER MOS1 TRANSPOSASE-LIKE PROTEIN"/>
    <property type="match status" value="1"/>
</dbReference>
<evidence type="ECO:0000313" key="1">
    <source>
        <dbReference type="EMBL" id="KHJ84764.1"/>
    </source>
</evidence>